<sequence length="593" mass="62472">MSSPVPYLGSKISLISKSEIRYEGILYTIDAQESIIALAKVRSFGTEDRQTEMPVPARDEVYEYIIFRGTDIKKIEVCETPKPMSAIHNDPAIVQASSFGGVRPSLGPIGGGAPSYSYGQTMSQQGLPLSAGFSGAGVTAAAHSAAAAATSGVGVPSGPASQASELPPGSDPGLREQVSTAGPVMQGPGPVDDATRSPRQSHLGGEMVSDQRHQQSVLTYRQAKSPSDAMGASRSPTPSQLAAAAARKSPVSDASVQVSPQASRVQQDNRRKPQQQQQQQQQQRQDRPPREGQGGGMGGGRRQMGGSQSYNQAYNHGYNQGYNQPQFRNQYQNQYYGRGGGMGMGRGAAGSGAGGGGGMNLNRGGGGGGRRPRGGPVGRGGPGGPGMFMNNNRQREDKRIFEKDYDFEQANTRFEELRVQLASTKISSPGGASQGAAENGDPNVVEKEKKEDSGTETGPGDESSAEDQPIPCYDKTKSFFDTISCEAVERSQGRSQRPDWRLERKINQETFGVASARRGNYFGRGRGNYYNRGGFYRGGYNQGYYRGGGGGMGGQFRGARGGGRGGITVNANGVGRSEGESSSGQAADSSAAL</sequence>
<dbReference type="InterPro" id="IPR025768">
    <property type="entry name" value="TFG_box"/>
</dbReference>
<feature type="short sequence motif" description="TFG box" evidence="3">
    <location>
        <begin position="495"/>
        <end position="515"/>
    </location>
</feature>
<feature type="domain" description="FFD box profile" evidence="6">
    <location>
        <begin position="471"/>
        <end position="487"/>
    </location>
</feature>
<feature type="compositionally biased region" description="Gly residues" evidence="4">
    <location>
        <begin position="350"/>
        <end position="386"/>
    </location>
</feature>
<dbReference type="Pfam" id="PF09532">
    <property type="entry name" value="FDF"/>
    <property type="match status" value="1"/>
</dbReference>
<dbReference type="CDD" id="cd01736">
    <property type="entry name" value="LSm14_N"/>
    <property type="match status" value="1"/>
</dbReference>
<evidence type="ECO:0008006" key="10">
    <source>
        <dbReference type="Google" id="ProtNLM"/>
    </source>
</evidence>
<comment type="caution">
    <text evidence="9">The sequence shown here is derived from an EMBL/GenBank/DDBJ whole genome shotgun (WGS) entry which is preliminary data.</text>
</comment>
<dbReference type="InterPro" id="IPR047575">
    <property type="entry name" value="Sm"/>
</dbReference>
<feature type="domain" description="Sm" evidence="8">
    <location>
        <begin position="1"/>
        <end position="81"/>
    </location>
</feature>
<dbReference type="GO" id="GO:0033962">
    <property type="term" value="P:P-body assembly"/>
    <property type="evidence" value="ECO:0007669"/>
    <property type="project" value="TreeGrafter"/>
</dbReference>
<dbReference type="AlphaFoldDB" id="A0A6A0H4I8"/>
<dbReference type="Gene3D" id="2.30.30.100">
    <property type="match status" value="1"/>
</dbReference>
<feature type="short sequence motif" description="FFD box" evidence="2">
    <location>
        <begin position="471"/>
        <end position="487"/>
    </location>
</feature>
<feature type="region of interest" description="Disordered" evidence="4">
    <location>
        <begin position="563"/>
        <end position="593"/>
    </location>
</feature>
<feature type="compositionally biased region" description="Gly residues" evidence="4">
    <location>
        <begin position="292"/>
        <end position="303"/>
    </location>
</feature>
<organism evidence="9">
    <name type="scientific">Hyalella azteca</name>
    <name type="common">Amphipod</name>
    <dbReference type="NCBI Taxonomy" id="294128"/>
    <lineage>
        <taxon>Eukaryota</taxon>
        <taxon>Metazoa</taxon>
        <taxon>Ecdysozoa</taxon>
        <taxon>Arthropoda</taxon>
        <taxon>Crustacea</taxon>
        <taxon>Multicrustacea</taxon>
        <taxon>Malacostraca</taxon>
        <taxon>Eumalacostraca</taxon>
        <taxon>Peracarida</taxon>
        <taxon>Amphipoda</taxon>
        <taxon>Senticaudata</taxon>
        <taxon>Talitrida</taxon>
        <taxon>Talitroidea</taxon>
        <taxon>Hyalellidae</taxon>
        <taxon>Hyalella</taxon>
    </lineage>
</organism>
<feature type="compositionally biased region" description="Basic and acidic residues" evidence="4">
    <location>
        <begin position="444"/>
        <end position="453"/>
    </location>
</feature>
<feature type="domain" description="DFDF" evidence="5">
    <location>
        <begin position="393"/>
        <end position="429"/>
    </location>
</feature>
<dbReference type="PANTHER" id="PTHR13586">
    <property type="entry name" value="SCD6 PROTEIN-RELATED"/>
    <property type="match status" value="1"/>
</dbReference>
<dbReference type="SMART" id="SM01271">
    <property type="entry name" value="LSM14"/>
    <property type="match status" value="1"/>
</dbReference>
<dbReference type="OrthoDB" id="21539at2759"/>
<feature type="region of interest" description="Disordered" evidence="4">
    <location>
        <begin position="151"/>
        <end position="325"/>
    </location>
</feature>
<protein>
    <recommendedName>
        <fullName evidence="10">FFD box profile domain-containing protein</fullName>
    </recommendedName>
</protein>
<reference evidence="9" key="2">
    <citation type="journal article" date="2018" name="Environ. Sci. Technol.">
        <title>The Toxicogenome of Hyalella azteca: A Model for Sediment Ecotoxicology and Evolutionary Toxicology.</title>
        <authorList>
            <person name="Poynton H.C."/>
            <person name="Hasenbein S."/>
            <person name="Benoit J.B."/>
            <person name="Sepulveda M.S."/>
            <person name="Poelchau M.F."/>
            <person name="Hughes D.S.T."/>
            <person name="Murali S.C."/>
            <person name="Chen S."/>
            <person name="Glastad K.M."/>
            <person name="Goodisman M.A.D."/>
            <person name="Werren J.H."/>
            <person name="Vineis J.H."/>
            <person name="Bowen J.L."/>
            <person name="Friedrich M."/>
            <person name="Jones J."/>
            <person name="Robertson H.M."/>
            <person name="Feyereisen R."/>
            <person name="Mechler-Hickson A."/>
            <person name="Mathers N."/>
            <person name="Lee C.E."/>
            <person name="Colbourne J.K."/>
            <person name="Biales A."/>
            <person name="Johnston J.S."/>
            <person name="Wellborn G.A."/>
            <person name="Rosendale A.J."/>
            <person name="Cridge A.G."/>
            <person name="Munoz-Torres M.C."/>
            <person name="Bain P.A."/>
            <person name="Manny A.R."/>
            <person name="Major K.M."/>
            <person name="Lambert F.N."/>
            <person name="Vulpe C.D."/>
            <person name="Tuck P."/>
            <person name="Blalock B.J."/>
            <person name="Lin Y.Y."/>
            <person name="Smith M.E."/>
            <person name="Ochoa-Acuna H."/>
            <person name="Chen M.M."/>
            <person name="Childers C.P."/>
            <person name="Qu J."/>
            <person name="Dugan S."/>
            <person name="Lee S.L."/>
            <person name="Chao H."/>
            <person name="Dinh H."/>
            <person name="Han Y."/>
            <person name="Doddapaneni H."/>
            <person name="Worley K.C."/>
            <person name="Muzny D.M."/>
            <person name="Gibbs R.A."/>
            <person name="Richards S."/>
        </authorList>
    </citation>
    <scope>NUCLEOTIDE SEQUENCE</scope>
    <source>
        <strain evidence="9">HAZT.00-mixed</strain>
        <tissue evidence="9">Whole organism</tissue>
    </source>
</reference>
<feature type="compositionally biased region" description="Low complexity" evidence="4">
    <location>
        <begin position="274"/>
        <end position="283"/>
    </location>
</feature>
<proteinExistence type="inferred from homology"/>
<evidence type="ECO:0000256" key="1">
    <source>
        <dbReference type="ARBA" id="ARBA00010415"/>
    </source>
</evidence>
<gene>
    <name evidence="9" type="ORF">HAZT_HAZT003991</name>
</gene>
<evidence type="ECO:0000259" key="5">
    <source>
        <dbReference type="PROSITE" id="PS51512"/>
    </source>
</evidence>
<feature type="compositionally biased region" description="Polar residues" evidence="4">
    <location>
        <begin position="214"/>
        <end position="225"/>
    </location>
</feature>
<evidence type="ECO:0000259" key="8">
    <source>
        <dbReference type="PROSITE" id="PS52002"/>
    </source>
</evidence>
<dbReference type="PROSITE" id="PS51512">
    <property type="entry name" value="DFDF"/>
    <property type="match status" value="1"/>
</dbReference>
<evidence type="ECO:0000256" key="4">
    <source>
        <dbReference type="SAM" id="MobiDB-lite"/>
    </source>
</evidence>
<dbReference type="InterPro" id="IPR010920">
    <property type="entry name" value="LSM_dom_sf"/>
</dbReference>
<dbReference type="GO" id="GO:0034063">
    <property type="term" value="P:stress granule assembly"/>
    <property type="evidence" value="ECO:0007669"/>
    <property type="project" value="TreeGrafter"/>
</dbReference>
<feature type="compositionally biased region" description="Polar residues" evidence="4">
    <location>
        <begin position="307"/>
        <end position="325"/>
    </location>
</feature>
<dbReference type="Pfam" id="PF12701">
    <property type="entry name" value="LSM14"/>
    <property type="match status" value="1"/>
</dbReference>
<dbReference type="InterPro" id="IPR025609">
    <property type="entry name" value="Lsm14-like_N"/>
</dbReference>
<reference evidence="9" key="1">
    <citation type="submission" date="2014-08" db="EMBL/GenBank/DDBJ databases">
        <authorList>
            <person name="Murali S."/>
            <person name="Richards S."/>
            <person name="Bandaranaike D."/>
            <person name="Bellair M."/>
            <person name="Blankenburg K."/>
            <person name="Chao H."/>
            <person name="Dinh H."/>
            <person name="Doddapaneni H."/>
            <person name="Dugan-Rocha S."/>
            <person name="Elkadiri S."/>
            <person name="Gnanaolivu R."/>
            <person name="Hughes D."/>
            <person name="Lee S."/>
            <person name="Li M."/>
            <person name="Ming W."/>
            <person name="Munidasa M."/>
            <person name="Muniz J."/>
            <person name="Nguyen L."/>
            <person name="Osuji N."/>
            <person name="Pu L.-L."/>
            <person name="Puazo M."/>
            <person name="Skinner E."/>
            <person name="Qu C."/>
            <person name="Quiroz J."/>
            <person name="Raj R."/>
            <person name="Weissenberger G."/>
            <person name="Xin Y."/>
            <person name="Zou X."/>
            <person name="Han Y."/>
            <person name="Worley K."/>
            <person name="Muzny D."/>
            <person name="Gibbs R."/>
        </authorList>
    </citation>
    <scope>NUCLEOTIDE SEQUENCE</scope>
    <source>
        <strain evidence="9">HAZT.00-mixed</strain>
        <tissue evidence="9">Whole organism</tissue>
    </source>
</reference>
<dbReference type="InterPro" id="IPR025762">
    <property type="entry name" value="DFDF"/>
</dbReference>
<feature type="region of interest" description="Disordered" evidence="4">
    <location>
        <begin position="350"/>
        <end position="391"/>
    </location>
</feature>
<evidence type="ECO:0000259" key="7">
    <source>
        <dbReference type="PROSITE" id="PS51536"/>
    </source>
</evidence>
<dbReference type="Proteomes" id="UP000711488">
    <property type="component" value="Unassembled WGS sequence"/>
</dbReference>
<dbReference type="SMART" id="SM01199">
    <property type="entry name" value="FDF"/>
    <property type="match status" value="1"/>
</dbReference>
<dbReference type="SUPFAM" id="SSF50182">
    <property type="entry name" value="Sm-like ribonucleoproteins"/>
    <property type="match status" value="1"/>
</dbReference>
<dbReference type="EMBL" id="JQDR03006929">
    <property type="protein sequence ID" value="KAA0199444.1"/>
    <property type="molecule type" value="Genomic_DNA"/>
</dbReference>
<evidence type="ECO:0000256" key="3">
    <source>
        <dbReference type="PROSITE-ProRule" id="PRU00869"/>
    </source>
</evidence>
<reference evidence="9" key="3">
    <citation type="submission" date="2019-06" db="EMBL/GenBank/DDBJ databases">
        <authorList>
            <person name="Poynton C."/>
            <person name="Hasenbein S."/>
            <person name="Benoit J.B."/>
            <person name="Sepulveda M.S."/>
            <person name="Poelchau M.F."/>
            <person name="Murali S.C."/>
            <person name="Chen S."/>
            <person name="Glastad K.M."/>
            <person name="Werren J.H."/>
            <person name="Vineis J.H."/>
            <person name="Bowen J.L."/>
            <person name="Friedrich M."/>
            <person name="Jones J."/>
            <person name="Robertson H.M."/>
            <person name="Feyereisen R."/>
            <person name="Mechler-Hickson A."/>
            <person name="Mathers N."/>
            <person name="Lee C.E."/>
            <person name="Colbourne J.K."/>
            <person name="Biales A."/>
            <person name="Johnston J.S."/>
            <person name="Wellborn G.A."/>
            <person name="Rosendale A.J."/>
            <person name="Cridge A.G."/>
            <person name="Munoz-Torres M.C."/>
            <person name="Bain P.A."/>
            <person name="Manny A.R."/>
            <person name="Major K.M."/>
            <person name="Lambert F.N."/>
            <person name="Vulpe C.D."/>
            <person name="Tuck P."/>
            <person name="Blalock B.J."/>
            <person name="Lin Y.-Y."/>
            <person name="Smith M.E."/>
            <person name="Ochoa-Acuna H."/>
            <person name="Chen M.-J.M."/>
            <person name="Childers C.P."/>
            <person name="Qu J."/>
            <person name="Dugan S."/>
            <person name="Lee S.L."/>
            <person name="Chao H."/>
            <person name="Dinh H."/>
            <person name="Han Y."/>
            <person name="Doddapaneni H."/>
            <person name="Worley K.C."/>
            <person name="Muzny D.M."/>
            <person name="Gibbs R.A."/>
            <person name="Richards S."/>
        </authorList>
    </citation>
    <scope>NUCLEOTIDE SEQUENCE</scope>
    <source>
        <strain evidence="9">HAZT.00-mixed</strain>
        <tissue evidence="9">Whole organism</tissue>
    </source>
</reference>
<dbReference type="GO" id="GO:0000932">
    <property type="term" value="C:P-body"/>
    <property type="evidence" value="ECO:0007669"/>
    <property type="project" value="TreeGrafter"/>
</dbReference>
<feature type="compositionally biased region" description="Polar residues" evidence="4">
    <location>
        <begin position="252"/>
        <end position="265"/>
    </location>
</feature>
<feature type="domain" description="TFG box profile" evidence="7">
    <location>
        <begin position="495"/>
        <end position="515"/>
    </location>
</feature>
<dbReference type="PANTHER" id="PTHR13586:SF0">
    <property type="entry name" value="TRAILER HITCH, ISOFORM H"/>
    <property type="match status" value="1"/>
</dbReference>
<name>A0A6A0H4I8_HYAAZ</name>
<accession>A0A6A0H4I8</accession>
<evidence type="ECO:0000256" key="2">
    <source>
        <dbReference type="PROSITE-ProRule" id="PRU00846"/>
    </source>
</evidence>
<dbReference type="PROSITE" id="PS51513">
    <property type="entry name" value="FFD"/>
    <property type="match status" value="1"/>
</dbReference>
<comment type="similarity">
    <text evidence="1">Belongs to the LSM14 family.</text>
</comment>
<evidence type="ECO:0000313" key="9">
    <source>
        <dbReference type="EMBL" id="KAA0199444.1"/>
    </source>
</evidence>
<dbReference type="GO" id="GO:0003729">
    <property type="term" value="F:mRNA binding"/>
    <property type="evidence" value="ECO:0007669"/>
    <property type="project" value="TreeGrafter"/>
</dbReference>
<dbReference type="InterPro" id="IPR025761">
    <property type="entry name" value="FFD_box"/>
</dbReference>
<dbReference type="InterPro" id="IPR019050">
    <property type="entry name" value="FDF_dom"/>
</dbReference>
<dbReference type="PROSITE" id="PS51536">
    <property type="entry name" value="TFG"/>
    <property type="match status" value="1"/>
</dbReference>
<evidence type="ECO:0000259" key="6">
    <source>
        <dbReference type="PROSITE" id="PS51513"/>
    </source>
</evidence>
<feature type="region of interest" description="Disordered" evidence="4">
    <location>
        <begin position="425"/>
        <end position="475"/>
    </location>
</feature>
<feature type="compositionally biased region" description="Low complexity" evidence="4">
    <location>
        <begin position="580"/>
        <end position="593"/>
    </location>
</feature>
<dbReference type="PROSITE" id="PS52002">
    <property type="entry name" value="SM"/>
    <property type="match status" value="1"/>
</dbReference>